<sequence length="577" mass="63142">MLSRIVTAAFAALYLSTPAVVAAQSVPSPAATSSNGPLERAVDQLFARWAEPNSPGAVVAVLQDGKIIYSQGYGAANLEYGVPNTPATVFHLASVSKQFTAFAIHLLAHEGKLSLDDDVRKYVPKLHDFGKLITIRQLLHHTSGVRDQWNLLALAGWRLDDEITDDDVARLLFQQTELNFAPGDQFLYSNSGYTLLAMVVKQVSGQTLPEFAKERIFEPLGMSHTHFQDKYSMIVKDRAYSYARQPDGKYQYIALTYSTVGPSSLFSTVGDLARWDENFYTGDVGGVTLLAEMQQKGKLNNGKNINYASGLSIGKYRGLRTVEHAGGDAAYRTNILRFPDQHFSVVILANAGDLNPAALSFKIADLYLKELLEPAPDKPTLDDKPEVAVDPKILDAYVGDYELRPGFIISISKDNDHLVTRATGQPSFPMYAVSNTAFRLRVVPAEIVFDEVASGGTAQNAVLHQNGANLPLKRITISKPAADRLKAYEGHYYSAELGVIYDVFLREDVLIVHTPRGDLDLQPVGVDAFSTGFPIGNLKFVCADDGKCNAMSIDDGRVKQLRFDKTSLDPIGSKSAQ</sequence>
<dbReference type="InterPro" id="IPR012338">
    <property type="entry name" value="Beta-lactam/transpept-like"/>
</dbReference>
<evidence type="ECO:0000313" key="4">
    <source>
        <dbReference type="EMBL" id="MCG2670685.1"/>
    </source>
</evidence>
<dbReference type="InterPro" id="IPR050491">
    <property type="entry name" value="AmpC-like"/>
</dbReference>
<dbReference type="SUPFAM" id="SSF56601">
    <property type="entry name" value="beta-lactamase/transpeptidase-like"/>
    <property type="match status" value="1"/>
</dbReference>
<keyword evidence="1" id="KW-0732">Signal</keyword>
<keyword evidence="5" id="KW-1185">Reference proteome</keyword>
<dbReference type="Gene3D" id="3.40.710.10">
    <property type="entry name" value="DD-peptidase/beta-lactamase superfamily"/>
    <property type="match status" value="1"/>
</dbReference>
<dbReference type="InterPro" id="IPR001466">
    <property type="entry name" value="Beta-lactam-related"/>
</dbReference>
<name>A0ABS9LUI8_9BRAD</name>
<dbReference type="RefSeq" id="WP_237872538.1">
    <property type="nucleotide sequence ID" value="NZ_JAKLUA010000010.1"/>
</dbReference>
<keyword evidence="4" id="KW-0378">Hydrolase</keyword>
<dbReference type="EMBL" id="JAKLUA010000010">
    <property type="protein sequence ID" value="MCG2670685.1"/>
    <property type="molecule type" value="Genomic_DNA"/>
</dbReference>
<protein>
    <submittedName>
        <fullName evidence="4">Serine hydrolase</fullName>
    </submittedName>
</protein>
<proteinExistence type="predicted"/>
<evidence type="ECO:0000259" key="3">
    <source>
        <dbReference type="Pfam" id="PF11954"/>
    </source>
</evidence>
<reference evidence="4" key="1">
    <citation type="submission" date="2022-01" db="EMBL/GenBank/DDBJ databases">
        <title>Genome sequnece data of strain Bradyrhizobium sp. nov.</title>
        <authorList>
            <person name="Zhang J."/>
        </authorList>
    </citation>
    <scope>NUCLEOTIDE SEQUENCE</scope>
    <source>
        <strain evidence="4">WYCCWR 12774</strain>
    </source>
</reference>
<dbReference type="Pfam" id="PF11954">
    <property type="entry name" value="DUF3471"/>
    <property type="match status" value="1"/>
</dbReference>
<comment type="caution">
    <text evidence="4">The sequence shown here is derived from an EMBL/GenBank/DDBJ whole genome shotgun (WGS) entry which is preliminary data.</text>
</comment>
<feature type="domain" description="Peptidase S12 Pab87-related C-terminal" evidence="3">
    <location>
        <begin position="384"/>
        <end position="464"/>
    </location>
</feature>
<feature type="chain" id="PRO_5047528639" evidence="1">
    <location>
        <begin position="23"/>
        <end position="577"/>
    </location>
</feature>
<dbReference type="PANTHER" id="PTHR46825">
    <property type="entry name" value="D-ALANYL-D-ALANINE-CARBOXYPEPTIDASE/ENDOPEPTIDASE AMPH"/>
    <property type="match status" value="1"/>
</dbReference>
<accession>A0ABS9LUI8</accession>
<dbReference type="GO" id="GO:0016787">
    <property type="term" value="F:hydrolase activity"/>
    <property type="evidence" value="ECO:0007669"/>
    <property type="project" value="UniProtKB-KW"/>
</dbReference>
<dbReference type="PANTHER" id="PTHR46825:SF9">
    <property type="entry name" value="BETA-LACTAMASE-RELATED DOMAIN-CONTAINING PROTEIN"/>
    <property type="match status" value="1"/>
</dbReference>
<evidence type="ECO:0000313" key="5">
    <source>
        <dbReference type="Proteomes" id="UP001139012"/>
    </source>
</evidence>
<evidence type="ECO:0000259" key="2">
    <source>
        <dbReference type="Pfam" id="PF00144"/>
    </source>
</evidence>
<gene>
    <name evidence="4" type="ORF">L6637_27320</name>
</gene>
<dbReference type="InterPro" id="IPR021860">
    <property type="entry name" value="Peptidase_S12_Pab87-rel_C"/>
</dbReference>
<organism evidence="4 5">
    <name type="scientific">Bradyrhizobium zhengyangense</name>
    <dbReference type="NCBI Taxonomy" id="2911009"/>
    <lineage>
        <taxon>Bacteria</taxon>
        <taxon>Pseudomonadati</taxon>
        <taxon>Pseudomonadota</taxon>
        <taxon>Alphaproteobacteria</taxon>
        <taxon>Hyphomicrobiales</taxon>
        <taxon>Nitrobacteraceae</taxon>
        <taxon>Bradyrhizobium</taxon>
    </lineage>
</organism>
<dbReference type="Proteomes" id="UP001139012">
    <property type="component" value="Unassembled WGS sequence"/>
</dbReference>
<feature type="signal peptide" evidence="1">
    <location>
        <begin position="1"/>
        <end position="22"/>
    </location>
</feature>
<dbReference type="Pfam" id="PF00144">
    <property type="entry name" value="Beta-lactamase"/>
    <property type="match status" value="1"/>
</dbReference>
<evidence type="ECO:0000256" key="1">
    <source>
        <dbReference type="SAM" id="SignalP"/>
    </source>
</evidence>
<feature type="domain" description="Beta-lactamase-related" evidence="2">
    <location>
        <begin position="48"/>
        <end position="356"/>
    </location>
</feature>